<evidence type="ECO:0000313" key="2">
    <source>
        <dbReference type="EMBL" id="KMU88288.1"/>
    </source>
</evidence>
<feature type="compositionally biased region" description="Basic and acidic residues" evidence="1">
    <location>
        <begin position="210"/>
        <end position="219"/>
    </location>
</feature>
<feature type="compositionally biased region" description="Polar residues" evidence="1">
    <location>
        <begin position="147"/>
        <end position="159"/>
    </location>
</feature>
<accession>A0A0J8UL83</accession>
<dbReference type="PANTHER" id="PTHR14778:SF2">
    <property type="entry name" value="KINETOCHORE-ASSOCIATED PROTEIN DSN1 HOMOLOG"/>
    <property type="match status" value="1"/>
</dbReference>
<dbReference type="EMBL" id="DS017004">
    <property type="protein sequence ID" value="KMU88288.1"/>
    <property type="molecule type" value="Genomic_DNA"/>
</dbReference>
<dbReference type="VEuPathDB" id="FungiDB:CIHG_06085"/>
<organism evidence="2 3">
    <name type="scientific">Coccidioides immitis H538.4</name>
    <dbReference type="NCBI Taxonomy" id="396776"/>
    <lineage>
        <taxon>Eukaryota</taxon>
        <taxon>Fungi</taxon>
        <taxon>Dikarya</taxon>
        <taxon>Ascomycota</taxon>
        <taxon>Pezizomycotina</taxon>
        <taxon>Eurotiomycetes</taxon>
        <taxon>Eurotiomycetidae</taxon>
        <taxon>Onygenales</taxon>
        <taxon>Onygenaceae</taxon>
        <taxon>Coccidioides</taxon>
    </lineage>
</organism>
<dbReference type="OrthoDB" id="3364649at2759"/>
<dbReference type="AlphaFoldDB" id="A0A0J8UL83"/>
<reference evidence="3" key="1">
    <citation type="journal article" date="2010" name="Genome Res.">
        <title>Population genomic sequencing of Coccidioides fungi reveals recent hybridization and transposon control.</title>
        <authorList>
            <person name="Neafsey D.E."/>
            <person name="Barker B.M."/>
            <person name="Sharpton T.J."/>
            <person name="Stajich J.E."/>
            <person name="Park D.J."/>
            <person name="Whiston E."/>
            <person name="Hung C.-Y."/>
            <person name="McMahan C."/>
            <person name="White J."/>
            <person name="Sykes S."/>
            <person name="Heiman D."/>
            <person name="Young S."/>
            <person name="Zeng Q."/>
            <person name="Abouelleil A."/>
            <person name="Aftuck L."/>
            <person name="Bessette D."/>
            <person name="Brown A."/>
            <person name="FitzGerald M."/>
            <person name="Lui A."/>
            <person name="Macdonald J.P."/>
            <person name="Priest M."/>
            <person name="Orbach M.J."/>
            <person name="Galgiani J.N."/>
            <person name="Kirkland T.N."/>
            <person name="Cole G.T."/>
            <person name="Birren B.W."/>
            <person name="Henn M.R."/>
            <person name="Taylor J.W."/>
            <person name="Rounsley S.D."/>
        </authorList>
    </citation>
    <scope>NUCLEOTIDE SEQUENCE [LARGE SCALE GENOMIC DNA]</scope>
    <source>
        <strain evidence="3">H538.4</strain>
    </source>
</reference>
<dbReference type="GO" id="GO:0051301">
    <property type="term" value="P:cell division"/>
    <property type="evidence" value="ECO:0007669"/>
    <property type="project" value="InterPro"/>
</dbReference>
<dbReference type="GO" id="GO:0007059">
    <property type="term" value="P:chromosome segregation"/>
    <property type="evidence" value="ECO:0007669"/>
    <property type="project" value="InterPro"/>
</dbReference>
<name>A0A0J8UL83_COCIT</name>
<dbReference type="PANTHER" id="PTHR14778">
    <property type="entry name" value="KINETOCHORE-ASSOCIATED PROTEIN DSN1 HOMOLOG"/>
    <property type="match status" value="1"/>
</dbReference>
<feature type="compositionally biased region" description="Basic residues" evidence="1">
    <location>
        <begin position="220"/>
        <end position="233"/>
    </location>
</feature>
<dbReference type="InterPro" id="IPR013218">
    <property type="entry name" value="Dsn1/Mis13"/>
</dbReference>
<dbReference type="STRING" id="396776.A0A0J8UL83"/>
<proteinExistence type="predicted"/>
<dbReference type="GO" id="GO:0000444">
    <property type="term" value="C:MIS12/MIND type complex"/>
    <property type="evidence" value="ECO:0007669"/>
    <property type="project" value="InterPro"/>
</dbReference>
<dbReference type="Pfam" id="PF08202">
    <property type="entry name" value="MIS13"/>
    <property type="match status" value="1"/>
</dbReference>
<protein>
    <submittedName>
        <fullName evidence="2">Uncharacterized protein</fullName>
    </submittedName>
</protein>
<gene>
    <name evidence="2" type="ORF">CIHG_06085</name>
</gene>
<feature type="region of interest" description="Disordered" evidence="1">
    <location>
        <begin position="126"/>
        <end position="253"/>
    </location>
</feature>
<evidence type="ECO:0000256" key="1">
    <source>
        <dbReference type="SAM" id="MobiDB-lite"/>
    </source>
</evidence>
<dbReference type="Proteomes" id="UP000054563">
    <property type="component" value="Unassembled WGS sequence"/>
</dbReference>
<sequence>MTTILVPTRASTTNRATLHPYLDNALHDTFISDWSYSSGIKILTHSLTVGGNAITNSHVLQTPTRLSAVEGLTSMSNARAQVKDANIHGRTKNGAKIAGKENATLNGWSDATTKRKAVDYEEDIEGFQFSRTSRPKKPRPSPENAAKQLQNSETTVGRSTTKKGRPGKTKDPDLPHGVIEENEERETTPQPQVAETKIALPFADTPVIQRNKEMRQERGRGKRRSSFGMRGRRASSLIDSGASNGKKPASSVYDRVLIFS</sequence>
<evidence type="ECO:0000313" key="3">
    <source>
        <dbReference type="Proteomes" id="UP000054563"/>
    </source>
</evidence>